<geneLocation type="plastid" evidence="7"/>
<comment type="similarity">
    <text evidence="1 4">Belongs to the EF-Ts family.</text>
</comment>
<dbReference type="Gene3D" id="3.30.479.20">
    <property type="entry name" value="Elongation factor Ts, dimerisation domain"/>
    <property type="match status" value="1"/>
</dbReference>
<evidence type="ECO:0000256" key="4">
    <source>
        <dbReference type="HAMAP-Rule" id="MF_00050"/>
    </source>
</evidence>
<keyword evidence="5" id="KW-0496">Mitochondrion</keyword>
<dbReference type="PROSITE" id="PS01127">
    <property type="entry name" value="EF_TS_2"/>
    <property type="match status" value="1"/>
</dbReference>
<dbReference type="GO" id="GO:0003746">
    <property type="term" value="F:translation elongation factor activity"/>
    <property type="evidence" value="ECO:0007669"/>
    <property type="project" value="UniProtKB-UniRule"/>
</dbReference>
<accession>A0A0D3M5N1</accession>
<dbReference type="SUPFAM" id="SSF46934">
    <property type="entry name" value="UBA-like"/>
    <property type="match status" value="1"/>
</dbReference>
<dbReference type="CDD" id="cd14275">
    <property type="entry name" value="UBA_EF-Ts"/>
    <property type="match status" value="1"/>
</dbReference>
<dbReference type="InterPro" id="IPR001816">
    <property type="entry name" value="Transl_elong_EFTs/EF1B"/>
</dbReference>
<feature type="domain" description="Translation elongation factor EFTs/EF1B dimerisation" evidence="6">
    <location>
        <begin position="77"/>
        <end position="187"/>
    </location>
</feature>
<comment type="function">
    <text evidence="4">Associates with the EF-Tu.GDP complex and induces the exchange of GDP to GTP. It remains bound to the aminoacyl-tRNA.EF-Tu.GTP complex up to the GTP hydrolysis stage on the ribosome.</text>
</comment>
<dbReference type="InterPro" id="IPR009060">
    <property type="entry name" value="UBA-like_sf"/>
</dbReference>
<dbReference type="InterPro" id="IPR018101">
    <property type="entry name" value="Transl_elong_Ts_CS"/>
</dbReference>
<dbReference type="PANTHER" id="PTHR11741">
    <property type="entry name" value="ELONGATION FACTOR TS"/>
    <property type="match status" value="1"/>
</dbReference>
<dbReference type="RefSeq" id="YP_009131303.1">
    <property type="nucleotide sequence ID" value="NC_026851.1"/>
</dbReference>
<dbReference type="GeneID" id="24121180"/>
<dbReference type="InterPro" id="IPR014039">
    <property type="entry name" value="Transl_elong_EFTs/EF1B_dimer"/>
</dbReference>
<keyword evidence="7" id="KW-0934">Plastid</keyword>
<dbReference type="Pfam" id="PF00889">
    <property type="entry name" value="EF_TS"/>
    <property type="match status" value="1"/>
</dbReference>
<protein>
    <recommendedName>
        <fullName evidence="5">Elongation factor Ts, mitochondrial</fullName>
        <shortName evidence="5">EF-Ts</shortName>
        <shortName evidence="5">EF-TsMt</shortName>
    </recommendedName>
</protein>
<dbReference type="InterPro" id="IPR036402">
    <property type="entry name" value="EF-Ts_dimer_sf"/>
</dbReference>
<evidence type="ECO:0000313" key="7">
    <source>
        <dbReference type="EMBL" id="AIB04175.1"/>
    </source>
</evidence>
<evidence type="ECO:0000256" key="5">
    <source>
        <dbReference type="HAMAP-Rule" id="MF_03135"/>
    </source>
</evidence>
<dbReference type="SUPFAM" id="SSF54713">
    <property type="entry name" value="Elongation factor Ts (EF-Ts), dimerisation domain"/>
    <property type="match status" value="1"/>
</dbReference>
<evidence type="ECO:0000256" key="1">
    <source>
        <dbReference type="ARBA" id="ARBA00005532"/>
    </source>
</evidence>
<dbReference type="FunFam" id="1.10.8.10:FF:000001">
    <property type="entry name" value="Elongation factor Ts"/>
    <property type="match status" value="1"/>
</dbReference>
<dbReference type="GO" id="GO:0005739">
    <property type="term" value="C:mitochondrion"/>
    <property type="evidence" value="ECO:0007669"/>
    <property type="project" value="UniProtKB-SubCell"/>
</dbReference>
<evidence type="ECO:0000256" key="3">
    <source>
        <dbReference type="ARBA" id="ARBA00022917"/>
    </source>
</evidence>
<reference evidence="7" key="1">
    <citation type="journal article" date="2015" name="Sci. Rep.">
        <title>Updating algal evolutionary relationships through plastid genome sequencing: did alveolate plastids emerge through endosymbiosis of an ochrophyte?</title>
        <authorList>
            <person name="Sevcikova T."/>
            <person name="Horak A."/>
            <person name="Klimes V."/>
            <person name="Zbrankova V."/>
            <person name="Demir-Hilton E."/>
            <person name="Sudek S."/>
            <person name="Jenkins J."/>
            <person name="Schmutz J."/>
            <person name="Pribyl P."/>
            <person name="Fousek J."/>
            <person name="Vlcek C."/>
            <person name="Lang B.F."/>
            <person name="Obornik M."/>
            <person name="Worden A.Z."/>
            <person name="Elias M."/>
        </authorList>
    </citation>
    <scope>NUCLEOTIDE SEQUENCE</scope>
</reference>
<dbReference type="HAMAP" id="MF_00050">
    <property type="entry name" value="EF_Ts"/>
    <property type="match status" value="1"/>
</dbReference>
<proteinExistence type="inferred from homology"/>
<sequence>MSTKKSDADLDKIKTLRTMTGAGLMNCKEALKLKNGNIDEAVQYLKEKGLALANKKSSRLAKEGRIESYIHHNSRIGVLVEVNCETDFVAQTDELKAFAKEVALQVAACDTLRYINREDLNEEELRQLKIDLGIQESDKGSNEKLKECFLLDQTSLKNSSQTIRDRLQQAIAKLGENIRIARFVRFELGQ</sequence>
<keyword evidence="4" id="KW-0963">Cytoplasm</keyword>
<dbReference type="Gene3D" id="1.10.8.10">
    <property type="entry name" value="DNA helicase RuvA subunit, C-terminal domain"/>
    <property type="match status" value="1"/>
</dbReference>
<evidence type="ECO:0000256" key="2">
    <source>
        <dbReference type="ARBA" id="ARBA00022768"/>
    </source>
</evidence>
<name>A0A0D3M5N1_9STRA</name>
<evidence type="ECO:0000259" key="6">
    <source>
        <dbReference type="Pfam" id="PF00889"/>
    </source>
</evidence>
<dbReference type="EMBL" id="KJ624065">
    <property type="protein sequence ID" value="AIB04175.1"/>
    <property type="molecule type" value="Genomic_DNA"/>
</dbReference>
<organism evidence="7">
    <name type="scientific">Trachydiscus minutus</name>
    <dbReference type="NCBI Taxonomy" id="1032745"/>
    <lineage>
        <taxon>Eukaryota</taxon>
        <taxon>Sar</taxon>
        <taxon>Stramenopiles</taxon>
        <taxon>Ochrophyta</taxon>
        <taxon>Eustigmatophyceae</taxon>
        <taxon>Goniochloridales</taxon>
        <taxon>Goniochloridaceae</taxon>
        <taxon>Trachydiscus</taxon>
    </lineage>
</organism>
<keyword evidence="3 4" id="KW-0648">Protein biosynthesis</keyword>
<dbReference type="AlphaFoldDB" id="A0A0D3M5N1"/>
<dbReference type="PANTHER" id="PTHR11741:SF0">
    <property type="entry name" value="ELONGATION FACTOR TS, MITOCHONDRIAL"/>
    <property type="match status" value="1"/>
</dbReference>
<gene>
    <name evidence="7" type="primary">tsf</name>
</gene>
<comment type="subcellular location">
    <subcellularLocation>
        <location evidence="4">Cytoplasm</location>
    </subcellularLocation>
    <subcellularLocation>
        <location evidence="5">Mitochondrion</location>
    </subcellularLocation>
</comment>
<keyword evidence="2 4" id="KW-0251">Elongation factor</keyword>
<dbReference type="PROSITE" id="PS01126">
    <property type="entry name" value="EF_TS_1"/>
    <property type="match status" value="1"/>
</dbReference>